<keyword evidence="1" id="KW-0489">Methyltransferase</keyword>
<dbReference type="GO" id="GO:0032259">
    <property type="term" value="P:methylation"/>
    <property type="evidence" value="ECO:0007669"/>
    <property type="project" value="UniProtKB-KW"/>
</dbReference>
<organism evidence="4">
    <name type="scientific">Tanacetum cinerariifolium</name>
    <name type="common">Dalmatian daisy</name>
    <name type="synonym">Chrysanthemum cinerariifolium</name>
    <dbReference type="NCBI Taxonomy" id="118510"/>
    <lineage>
        <taxon>Eukaryota</taxon>
        <taxon>Viridiplantae</taxon>
        <taxon>Streptophyta</taxon>
        <taxon>Embryophyta</taxon>
        <taxon>Tracheophyta</taxon>
        <taxon>Spermatophyta</taxon>
        <taxon>Magnoliopsida</taxon>
        <taxon>eudicotyledons</taxon>
        <taxon>Gunneridae</taxon>
        <taxon>Pentapetalae</taxon>
        <taxon>asterids</taxon>
        <taxon>campanulids</taxon>
        <taxon>Asterales</taxon>
        <taxon>Asteraceae</taxon>
        <taxon>Asteroideae</taxon>
        <taxon>Anthemideae</taxon>
        <taxon>Anthemidinae</taxon>
        <taxon>Tanacetum</taxon>
    </lineage>
</organism>
<dbReference type="EMBL" id="BKCJ011212911">
    <property type="protein sequence ID" value="GFD04606.1"/>
    <property type="molecule type" value="Genomic_DNA"/>
</dbReference>
<name>A0A699T6M7_TANCI</name>
<reference evidence="4" key="1">
    <citation type="journal article" date="2019" name="Sci. Rep.">
        <title>Draft genome of Tanacetum cinerariifolium, the natural source of mosquito coil.</title>
        <authorList>
            <person name="Yamashiro T."/>
            <person name="Shiraishi A."/>
            <person name="Satake H."/>
            <person name="Nakayama K."/>
        </authorList>
    </citation>
    <scope>NUCLEOTIDE SEQUENCE</scope>
</reference>
<dbReference type="PROSITE" id="PS00094">
    <property type="entry name" value="C5_MTASE_1"/>
    <property type="match status" value="1"/>
</dbReference>
<keyword evidence="3" id="KW-0949">S-adenosyl-L-methionine</keyword>
<evidence type="ECO:0000256" key="1">
    <source>
        <dbReference type="ARBA" id="ARBA00022603"/>
    </source>
</evidence>
<accession>A0A699T6M7</accession>
<feature type="non-terminal residue" evidence="4">
    <location>
        <position position="1"/>
    </location>
</feature>
<dbReference type="AlphaFoldDB" id="A0A699T6M7"/>
<comment type="caution">
    <text evidence="4">The sequence shown here is derived from an EMBL/GenBank/DDBJ whole genome shotgun (WGS) entry which is preliminary data.</text>
</comment>
<evidence type="ECO:0000256" key="2">
    <source>
        <dbReference type="ARBA" id="ARBA00022679"/>
    </source>
</evidence>
<dbReference type="GO" id="GO:0008168">
    <property type="term" value="F:methyltransferase activity"/>
    <property type="evidence" value="ECO:0007669"/>
    <property type="project" value="UniProtKB-KW"/>
</dbReference>
<dbReference type="InterPro" id="IPR018117">
    <property type="entry name" value="C5_DNA_meth_AS"/>
</dbReference>
<evidence type="ECO:0000256" key="3">
    <source>
        <dbReference type="ARBA" id="ARBA00022691"/>
    </source>
</evidence>
<proteinExistence type="predicted"/>
<keyword evidence="2" id="KW-0808">Transferase</keyword>
<evidence type="ECO:0000313" key="4">
    <source>
        <dbReference type="EMBL" id="GFD04606.1"/>
    </source>
</evidence>
<sequence>VGTYTASGNSLLAVGMPCAFYSQQRLSDVQASDLERRVSRDEIRLAV</sequence>
<protein>
    <submittedName>
        <fullName evidence="4">Uncharacterized protein</fullName>
    </submittedName>
</protein>
<gene>
    <name evidence="4" type="ORF">Tci_876575</name>
</gene>